<comment type="caution">
    <text evidence="2">The sequence shown here is derived from an EMBL/GenBank/DDBJ whole genome shotgun (WGS) entry which is preliminary data.</text>
</comment>
<dbReference type="EMBL" id="NMUH01001867">
    <property type="protein sequence ID" value="MQL96023.1"/>
    <property type="molecule type" value="Genomic_DNA"/>
</dbReference>
<keyword evidence="1" id="KW-0812">Transmembrane</keyword>
<keyword evidence="1" id="KW-1133">Transmembrane helix</keyword>
<evidence type="ECO:0000313" key="3">
    <source>
        <dbReference type="Proteomes" id="UP000652761"/>
    </source>
</evidence>
<keyword evidence="3" id="KW-1185">Reference proteome</keyword>
<evidence type="ECO:0000313" key="2">
    <source>
        <dbReference type="EMBL" id="MQL96023.1"/>
    </source>
</evidence>
<gene>
    <name evidence="2" type="ORF">Taro_028698</name>
</gene>
<accession>A0A843VUY0</accession>
<organism evidence="2 3">
    <name type="scientific">Colocasia esculenta</name>
    <name type="common">Wild taro</name>
    <name type="synonym">Arum esculentum</name>
    <dbReference type="NCBI Taxonomy" id="4460"/>
    <lineage>
        <taxon>Eukaryota</taxon>
        <taxon>Viridiplantae</taxon>
        <taxon>Streptophyta</taxon>
        <taxon>Embryophyta</taxon>
        <taxon>Tracheophyta</taxon>
        <taxon>Spermatophyta</taxon>
        <taxon>Magnoliopsida</taxon>
        <taxon>Liliopsida</taxon>
        <taxon>Araceae</taxon>
        <taxon>Aroideae</taxon>
        <taxon>Colocasieae</taxon>
        <taxon>Colocasia</taxon>
    </lineage>
</organism>
<reference evidence="2" key="1">
    <citation type="submission" date="2017-07" db="EMBL/GenBank/DDBJ databases">
        <title>Taro Niue Genome Assembly and Annotation.</title>
        <authorList>
            <person name="Atibalentja N."/>
            <person name="Keating K."/>
            <person name="Fields C.J."/>
        </authorList>
    </citation>
    <scope>NUCLEOTIDE SEQUENCE</scope>
    <source>
        <strain evidence="2">Niue_2</strain>
        <tissue evidence="2">Leaf</tissue>
    </source>
</reference>
<sequence length="182" mass="20018">MYGGPSPIPFRWYLCECERESRPSPSPVFFVLLRLRSPVDDLQSDVLFICCLGIATVSRSPTSIYVYLSVRLPPLASFACGDRESTAVDIAFVPLQNLPGSHVVGAHGLLLSHTGLPILVPLLLKDVAAVFFHSVVLLEGVLAVVLHSALFPPRPWVFIRRYSFVLEADTVGCIDVQWGDKN</sequence>
<feature type="transmembrane region" description="Helical" evidence="1">
    <location>
        <begin position="130"/>
        <end position="151"/>
    </location>
</feature>
<dbReference type="Proteomes" id="UP000652761">
    <property type="component" value="Unassembled WGS sequence"/>
</dbReference>
<protein>
    <submittedName>
        <fullName evidence="2">Uncharacterized protein</fullName>
    </submittedName>
</protein>
<name>A0A843VUY0_COLES</name>
<keyword evidence="1" id="KW-0472">Membrane</keyword>
<proteinExistence type="predicted"/>
<dbReference type="AlphaFoldDB" id="A0A843VUY0"/>
<evidence type="ECO:0000256" key="1">
    <source>
        <dbReference type="SAM" id="Phobius"/>
    </source>
</evidence>